<evidence type="ECO:0000313" key="1">
    <source>
        <dbReference type="EMBL" id="NGM21473.1"/>
    </source>
</evidence>
<evidence type="ECO:0008006" key="3">
    <source>
        <dbReference type="Google" id="ProtNLM"/>
    </source>
</evidence>
<keyword evidence="2" id="KW-1185">Reference proteome</keyword>
<dbReference type="Gene3D" id="3.40.50.11380">
    <property type="match status" value="1"/>
</dbReference>
<proteinExistence type="predicted"/>
<dbReference type="SUPFAM" id="SSF53756">
    <property type="entry name" value="UDP-Glycosyltransferase/glycogen phosphorylase"/>
    <property type="match status" value="1"/>
</dbReference>
<dbReference type="Proteomes" id="UP000475385">
    <property type="component" value="Unassembled WGS sequence"/>
</dbReference>
<organism evidence="1 2">
    <name type="scientific">Falsiroseomonas algicola</name>
    <dbReference type="NCBI Taxonomy" id="2716930"/>
    <lineage>
        <taxon>Bacteria</taxon>
        <taxon>Pseudomonadati</taxon>
        <taxon>Pseudomonadota</taxon>
        <taxon>Alphaproteobacteria</taxon>
        <taxon>Acetobacterales</taxon>
        <taxon>Roseomonadaceae</taxon>
        <taxon>Falsiroseomonas</taxon>
    </lineage>
</organism>
<gene>
    <name evidence="1" type="ORF">G3576_15725</name>
</gene>
<dbReference type="RefSeq" id="WP_164695384.1">
    <property type="nucleotide sequence ID" value="NZ_JAAIKB010000006.1"/>
</dbReference>
<dbReference type="EMBL" id="JAAIKB010000006">
    <property type="protein sequence ID" value="NGM21473.1"/>
    <property type="molecule type" value="Genomic_DNA"/>
</dbReference>
<dbReference type="Gene3D" id="3.40.50.2000">
    <property type="entry name" value="Glycogen Phosphorylase B"/>
    <property type="match status" value="1"/>
</dbReference>
<protein>
    <recommendedName>
        <fullName evidence="3">Glycosyltransferase</fullName>
    </recommendedName>
</protein>
<sequence>MPDLSLPAEDAGTLIRRFTALGGDAARAAHDAFAADLRALLALPPAAVPDRAAWVAAIRHAHAYYAWSWDARAKALVPAITAALEAWGAEPAPDVPALLELADLLFFIGWCFEASNRAQCDLVLPGMQAAARGLARQAKPLRAPRRGRPRIAFLLMFTGLRDVMALGPRLLMDALRRLPGGAELHVVAWRFHDEEHFLDLRSQGIAVTATGGETPADRLAQAEAALAAIQPDILVTEMNNAVPVAVFARRAAPAQIFLQGGLPAFPQPGLDAVFDSFGIGAAGTGWGEARLLPWRSPWDLAMLAPPPDAAQLAAERAALAGEGPVFGVYGRLVKLTPDYLRAVERILQAVPGARFVTGGSGDPAPVEAFARASPVGDRMQVHARFVPGHAWGRILDLFLDTWPLTGGESVRETMAKGCPVVALRSREMPAMDLQRDPALLATDWDGFCDLAIRLLRDEAARRQAGADAAAFARRMADPAPFAADVAAAVTAVLGDARHRAPGLMARLFGGRS</sequence>
<name>A0A6M1LMM8_9PROT</name>
<comment type="caution">
    <text evidence="1">The sequence shown here is derived from an EMBL/GenBank/DDBJ whole genome shotgun (WGS) entry which is preliminary data.</text>
</comment>
<dbReference type="AlphaFoldDB" id="A0A6M1LMM8"/>
<accession>A0A6M1LMM8</accession>
<reference evidence="1 2" key="1">
    <citation type="submission" date="2020-03" db="EMBL/GenBank/DDBJ databases">
        <title>Roseomonas stagni sp. nov., isolated from pond water in Japan.</title>
        <authorList>
            <person name="Furuhata K."/>
            <person name="Miyamoto H."/>
            <person name="Goto K."/>
        </authorList>
    </citation>
    <scope>NUCLEOTIDE SEQUENCE [LARGE SCALE GENOMIC DNA]</scope>
    <source>
        <strain evidence="1 2">PeD5</strain>
    </source>
</reference>
<evidence type="ECO:0000313" key="2">
    <source>
        <dbReference type="Proteomes" id="UP000475385"/>
    </source>
</evidence>